<dbReference type="SUPFAM" id="SSF55785">
    <property type="entry name" value="PYP-like sensor domain (PAS domain)"/>
    <property type="match status" value="2"/>
</dbReference>
<dbReference type="NCBIfam" id="TIGR00229">
    <property type="entry name" value="sensory_box"/>
    <property type="match status" value="2"/>
</dbReference>
<dbReference type="SUPFAM" id="SSF55874">
    <property type="entry name" value="ATPase domain of HSP90 chaperone/DNA topoisomerase II/histidine kinase"/>
    <property type="match status" value="1"/>
</dbReference>
<dbReference type="Pfam" id="PF00072">
    <property type="entry name" value="Response_reg"/>
    <property type="match status" value="2"/>
</dbReference>
<evidence type="ECO:0000313" key="5">
    <source>
        <dbReference type="Proteomes" id="UP000253250"/>
    </source>
</evidence>
<dbReference type="InterPro" id="IPR005467">
    <property type="entry name" value="His_kinase_dom"/>
</dbReference>
<keyword evidence="4" id="KW-0808">Transferase</keyword>
<dbReference type="PRINTS" id="PR00344">
    <property type="entry name" value="BCTRLSENSOR"/>
</dbReference>
<dbReference type="AlphaFoldDB" id="A0A1C2G0S0"/>
<dbReference type="InterPro" id="IPR000014">
    <property type="entry name" value="PAS"/>
</dbReference>
<dbReference type="Pfam" id="PF00512">
    <property type="entry name" value="HisKA"/>
    <property type="match status" value="1"/>
</dbReference>
<dbReference type="SMART" id="SM00091">
    <property type="entry name" value="PAS"/>
    <property type="match status" value="2"/>
</dbReference>
<dbReference type="SUPFAM" id="SSF52172">
    <property type="entry name" value="CheY-like"/>
    <property type="match status" value="2"/>
</dbReference>
<dbReference type="Gene3D" id="3.30.450.20">
    <property type="entry name" value="PAS domain"/>
    <property type="match status" value="2"/>
</dbReference>
<reference evidence="4 5" key="1">
    <citation type="submission" date="2018-02" db="EMBL/GenBank/DDBJ databases">
        <title>Insights into the biology of acidophilic members of the Acidiferrobacteraceae family derived from comparative genomic analyses.</title>
        <authorList>
            <person name="Issotta F."/>
            <person name="Thyssen C."/>
            <person name="Mena C."/>
            <person name="Moya A."/>
            <person name="Bellenberg S."/>
            <person name="Sproer C."/>
            <person name="Covarrubias P.C."/>
            <person name="Sand W."/>
            <person name="Quatrini R."/>
            <person name="Vera M."/>
        </authorList>
    </citation>
    <scope>NUCLEOTIDE SEQUENCE [LARGE SCALE GENOMIC DNA]</scope>
    <source>
        <strain evidence="5">m-1</strain>
    </source>
</reference>
<keyword evidence="4" id="KW-0418">Kinase</keyword>
<evidence type="ECO:0000313" key="4">
    <source>
        <dbReference type="EMBL" id="RCN56606.1"/>
    </source>
</evidence>
<dbReference type="PROSITE" id="PS50110">
    <property type="entry name" value="RESPONSE_REGULATORY"/>
    <property type="match status" value="2"/>
</dbReference>
<dbReference type="Pfam" id="PF02518">
    <property type="entry name" value="HATPase_c"/>
    <property type="match status" value="1"/>
</dbReference>
<dbReference type="InterPro" id="IPR013656">
    <property type="entry name" value="PAS_4"/>
</dbReference>
<evidence type="ECO:0000256" key="3">
    <source>
        <dbReference type="ARBA" id="ARBA00022553"/>
    </source>
</evidence>
<dbReference type="SMART" id="SM00387">
    <property type="entry name" value="HATPase_c"/>
    <property type="match status" value="1"/>
</dbReference>
<dbReference type="InterPro" id="IPR003661">
    <property type="entry name" value="HisK_dim/P_dom"/>
</dbReference>
<sequence length="783" mass="87036">MDGDEKIKILVVDDRPENLTALSETLDDPDCEVITALSGEQALKEVLRAEFAVILLDVQMPGLDGFETASLIRKRRKSRSIPIIFVTAINKEDQYVYKGYTLGAVDYLFKPFDIDILRSKVAVFVELFRKNRQIKAQARLIQESERRERARQVAEVQRRGERRYQNLADLVPQLVWIVTRDLRFEYVNQRTLSYFQLDGERIAGLILEEVVHHEDLDGKKGAWREALLAGAELSVEVRLRRGRDGGFRWHLVHIQPEHDARGRVRAWLGVATDIDDQRRVAEALAAEKERLSVTLRSIGDGVITTDTAGRVVLLNRAAEQLTGWTQEEAAGRPLAEVFVVREVPYVREAVNMDGAAATGGGPDHQAVLIGRDRREWAVATGIAPIRDANGQVQGTAVVFRDVTDAQRLEEERQKASKLESVGLLAGAIAHDFNNILTAIMGNISLAKLYTSAGEQVFDRLEEAERAALWAKDLTQQLLTFSKGGAPVKRPIEIGSVVRDSAEFASRGSNILCEVSVNAHIIVEADEGQIRQVVHNLVLNAQQAMPEGGRVWVSIDEVRRVACDGYGLAPGRYAEVVCRDEGVGITKENQARIFDPYFTTKLKGSGLGLATSYSIVRKHNGIITVESEPGQGAAFRILLPASDMRLPSLVDPVGRVRRGHGRILIMDDESFIRDVLGRLFTHFGYEVGYAKDGAEALAAYKHAIEEGRPYHVVIMDLVIPGGMGGREAVRKLLEFDPKARAIVSSGYSNDPIMANYRHYGFCEAVSKPYRNEELRTIVQKVLAP</sequence>
<dbReference type="PROSITE" id="PS50112">
    <property type="entry name" value="PAS"/>
    <property type="match status" value="1"/>
</dbReference>
<dbReference type="PROSITE" id="PS50109">
    <property type="entry name" value="HIS_KIN"/>
    <property type="match status" value="1"/>
</dbReference>
<dbReference type="RefSeq" id="WP_065970859.1">
    <property type="nucleotide sequence ID" value="NZ_CP080624.1"/>
</dbReference>
<dbReference type="SMART" id="SM00388">
    <property type="entry name" value="HisKA"/>
    <property type="match status" value="1"/>
</dbReference>
<comment type="catalytic activity">
    <reaction evidence="1">
        <text>ATP + protein L-histidine = ADP + protein N-phospho-L-histidine.</text>
        <dbReference type="EC" id="2.7.13.3"/>
    </reaction>
</comment>
<dbReference type="PANTHER" id="PTHR43065:SF42">
    <property type="entry name" value="TWO-COMPONENT SENSOR PPRA"/>
    <property type="match status" value="1"/>
</dbReference>
<dbReference type="InterPro" id="IPR000700">
    <property type="entry name" value="PAS-assoc_C"/>
</dbReference>
<dbReference type="SMART" id="SM00448">
    <property type="entry name" value="REC"/>
    <property type="match status" value="2"/>
</dbReference>
<dbReference type="EMBL" id="PSYR01000002">
    <property type="protein sequence ID" value="RCN56606.1"/>
    <property type="molecule type" value="Genomic_DNA"/>
</dbReference>
<gene>
    <name evidence="4" type="ORF">C4900_12550</name>
</gene>
<dbReference type="Proteomes" id="UP000253250">
    <property type="component" value="Unassembled WGS sequence"/>
</dbReference>
<dbReference type="InterPro" id="IPR001789">
    <property type="entry name" value="Sig_transdc_resp-reg_receiver"/>
</dbReference>
<dbReference type="InterPro" id="IPR011006">
    <property type="entry name" value="CheY-like_superfamily"/>
</dbReference>
<evidence type="ECO:0000256" key="2">
    <source>
        <dbReference type="ARBA" id="ARBA00012438"/>
    </source>
</evidence>
<dbReference type="CDD" id="cd00130">
    <property type="entry name" value="PAS"/>
    <property type="match status" value="2"/>
</dbReference>
<dbReference type="PANTHER" id="PTHR43065">
    <property type="entry name" value="SENSOR HISTIDINE KINASE"/>
    <property type="match status" value="1"/>
</dbReference>
<name>A0A1C2G0S0_9GAMM</name>
<proteinExistence type="predicted"/>
<dbReference type="STRING" id="163359.A9R16_13110"/>
<evidence type="ECO:0000256" key="1">
    <source>
        <dbReference type="ARBA" id="ARBA00000085"/>
    </source>
</evidence>
<dbReference type="Gene3D" id="3.40.50.2300">
    <property type="match status" value="2"/>
</dbReference>
<dbReference type="InterPro" id="IPR036890">
    <property type="entry name" value="HATPase_C_sf"/>
</dbReference>
<dbReference type="InterPro" id="IPR036097">
    <property type="entry name" value="HisK_dim/P_sf"/>
</dbReference>
<dbReference type="SUPFAM" id="SSF47384">
    <property type="entry name" value="Homodimeric domain of signal transducing histidine kinase"/>
    <property type="match status" value="1"/>
</dbReference>
<dbReference type="OrthoDB" id="9810730at2"/>
<keyword evidence="5" id="KW-1185">Reference proteome</keyword>
<dbReference type="InterPro" id="IPR035965">
    <property type="entry name" value="PAS-like_dom_sf"/>
</dbReference>
<dbReference type="CDD" id="cd00082">
    <property type="entry name" value="HisKA"/>
    <property type="match status" value="1"/>
</dbReference>
<dbReference type="Gene3D" id="3.30.565.10">
    <property type="entry name" value="Histidine kinase-like ATPase, C-terminal domain"/>
    <property type="match status" value="1"/>
</dbReference>
<organism evidence="4 5">
    <name type="scientific">Acidiferrobacter thiooxydans</name>
    <dbReference type="NCBI Taxonomy" id="163359"/>
    <lineage>
        <taxon>Bacteria</taxon>
        <taxon>Pseudomonadati</taxon>
        <taxon>Pseudomonadota</taxon>
        <taxon>Gammaproteobacteria</taxon>
        <taxon>Acidiferrobacterales</taxon>
        <taxon>Acidiferrobacteraceae</taxon>
        <taxon>Acidiferrobacter</taxon>
    </lineage>
</organism>
<dbReference type="InterPro" id="IPR001610">
    <property type="entry name" value="PAC"/>
</dbReference>
<accession>A0A1C2G0S0</accession>
<comment type="caution">
    <text evidence="4">The sequence shown here is derived from an EMBL/GenBank/DDBJ whole genome shotgun (WGS) entry which is preliminary data.</text>
</comment>
<keyword evidence="3" id="KW-0597">Phosphoprotein</keyword>
<dbReference type="Gene3D" id="1.10.287.130">
    <property type="match status" value="1"/>
</dbReference>
<dbReference type="PROSITE" id="PS50113">
    <property type="entry name" value="PAC"/>
    <property type="match status" value="2"/>
</dbReference>
<dbReference type="EC" id="2.7.13.3" evidence="2"/>
<dbReference type="InterPro" id="IPR003594">
    <property type="entry name" value="HATPase_dom"/>
</dbReference>
<dbReference type="GO" id="GO:0000155">
    <property type="term" value="F:phosphorelay sensor kinase activity"/>
    <property type="evidence" value="ECO:0007669"/>
    <property type="project" value="InterPro"/>
</dbReference>
<dbReference type="InterPro" id="IPR004358">
    <property type="entry name" value="Sig_transdc_His_kin-like_C"/>
</dbReference>
<protein>
    <recommendedName>
        <fullName evidence="2">histidine kinase</fullName>
        <ecNumber evidence="2">2.7.13.3</ecNumber>
    </recommendedName>
</protein>
<dbReference type="Pfam" id="PF08448">
    <property type="entry name" value="PAS_4"/>
    <property type="match status" value="2"/>
</dbReference>
<dbReference type="SMART" id="SM00086">
    <property type="entry name" value="PAC"/>
    <property type="match status" value="2"/>
</dbReference>